<evidence type="ECO:0000313" key="5">
    <source>
        <dbReference type="EMBL" id="MEQ2192995.1"/>
    </source>
</evidence>
<dbReference type="Gene3D" id="3.40.390.10">
    <property type="entry name" value="Collagenase (Catalytic Domain)"/>
    <property type="match status" value="1"/>
</dbReference>
<evidence type="ECO:0000256" key="2">
    <source>
        <dbReference type="PROSITE-ProRule" id="PRU00276"/>
    </source>
</evidence>
<organism evidence="5 6">
    <name type="scientific">Xenoophorus captivus</name>
    <dbReference type="NCBI Taxonomy" id="1517983"/>
    <lineage>
        <taxon>Eukaryota</taxon>
        <taxon>Metazoa</taxon>
        <taxon>Chordata</taxon>
        <taxon>Craniata</taxon>
        <taxon>Vertebrata</taxon>
        <taxon>Euteleostomi</taxon>
        <taxon>Actinopterygii</taxon>
        <taxon>Neopterygii</taxon>
        <taxon>Teleostei</taxon>
        <taxon>Neoteleostei</taxon>
        <taxon>Acanthomorphata</taxon>
        <taxon>Ovalentaria</taxon>
        <taxon>Atherinomorphae</taxon>
        <taxon>Cyprinodontiformes</taxon>
        <taxon>Goodeidae</taxon>
        <taxon>Xenoophorus</taxon>
    </lineage>
</organism>
<dbReference type="InterPro" id="IPR024079">
    <property type="entry name" value="MetalloPept_cat_dom_sf"/>
</dbReference>
<comment type="caution">
    <text evidence="2">Lacks conserved residue(s) required for the propagation of feature annotation.</text>
</comment>
<dbReference type="InterPro" id="IPR001590">
    <property type="entry name" value="Peptidase_M12B"/>
</dbReference>
<dbReference type="SUPFAM" id="SSF55486">
    <property type="entry name" value="Metalloproteases ('zincins'), catalytic domain"/>
    <property type="match status" value="1"/>
</dbReference>
<dbReference type="PANTHER" id="PTHR11905">
    <property type="entry name" value="ADAM A DISINTEGRIN AND METALLOPROTEASE DOMAIN"/>
    <property type="match status" value="1"/>
</dbReference>
<keyword evidence="6" id="KW-1185">Reference proteome</keyword>
<feature type="binding site" evidence="2">
    <location>
        <position position="166"/>
    </location>
    <ligand>
        <name>Zn(2+)</name>
        <dbReference type="ChEBI" id="CHEBI:29105"/>
        <note>catalytic</note>
    </ligand>
</feature>
<dbReference type="Proteomes" id="UP001434883">
    <property type="component" value="Unassembled WGS sequence"/>
</dbReference>
<sequence>TAAQRYLIEPLSPDDNGDHAVTTVNDKTFTPAVCGVTNTSWSDDTEPPTGRSRSRSGAYKPLNTFIALVGLEVWSTNDLIAVTNPAGANLNAFMTWRNSELVKRTKHDNAHLISGIDFEGATVGLAFIGTLCTDNSVGVVQDHNNQAIAVGATLAHEMGHNLGMSHDDSSACACSGDSCIMAAALR</sequence>
<name>A0ABV0QB31_9TELE</name>
<feature type="binding site" evidence="2">
    <location>
        <position position="156"/>
    </location>
    <ligand>
        <name>Zn(2+)</name>
        <dbReference type="ChEBI" id="CHEBI:29105"/>
        <note>catalytic</note>
    </ligand>
</feature>
<keyword evidence="1 2" id="KW-1015">Disulfide bond</keyword>
<feature type="binding site" evidence="2">
    <location>
        <position position="160"/>
    </location>
    <ligand>
        <name>Zn(2+)</name>
        <dbReference type="ChEBI" id="CHEBI:29105"/>
        <note>catalytic</note>
    </ligand>
</feature>
<evidence type="ECO:0000256" key="3">
    <source>
        <dbReference type="SAM" id="MobiDB-lite"/>
    </source>
</evidence>
<dbReference type="Pfam" id="PF01421">
    <property type="entry name" value="Reprolysin"/>
    <property type="match status" value="1"/>
</dbReference>
<evidence type="ECO:0000313" key="6">
    <source>
        <dbReference type="Proteomes" id="UP001434883"/>
    </source>
</evidence>
<proteinExistence type="predicted"/>
<feature type="non-terminal residue" evidence="5">
    <location>
        <position position="1"/>
    </location>
</feature>
<evidence type="ECO:0000259" key="4">
    <source>
        <dbReference type="PROSITE" id="PS50215"/>
    </source>
</evidence>
<feature type="region of interest" description="Disordered" evidence="3">
    <location>
        <begin position="36"/>
        <end position="56"/>
    </location>
</feature>
<feature type="active site" evidence="2">
    <location>
        <position position="157"/>
    </location>
</feature>
<keyword evidence="2" id="KW-0862">Zinc</keyword>
<gene>
    <name evidence="5" type="ORF">XENOCAPTIV_021266</name>
</gene>
<accession>A0ABV0QB31</accession>
<keyword evidence="2" id="KW-0479">Metal-binding</keyword>
<feature type="disulfide bond" evidence="2">
    <location>
        <begin position="174"/>
        <end position="179"/>
    </location>
</feature>
<evidence type="ECO:0000256" key="1">
    <source>
        <dbReference type="ARBA" id="ARBA00023157"/>
    </source>
</evidence>
<feature type="domain" description="Peptidase M12B" evidence="4">
    <location>
        <begin position="59"/>
        <end position="186"/>
    </location>
</feature>
<comment type="caution">
    <text evidence="5">The sequence shown here is derived from an EMBL/GenBank/DDBJ whole genome shotgun (WGS) entry which is preliminary data.</text>
</comment>
<dbReference type="PROSITE" id="PS50215">
    <property type="entry name" value="ADAM_MEPRO"/>
    <property type="match status" value="1"/>
</dbReference>
<dbReference type="InterPro" id="IPR034027">
    <property type="entry name" value="Reprolysin_adamalysin"/>
</dbReference>
<dbReference type="PANTHER" id="PTHR11905:SF32">
    <property type="entry name" value="DISINTEGRIN AND METALLOPROTEINASE DOMAIN-CONTAINING PROTEIN 28"/>
    <property type="match status" value="1"/>
</dbReference>
<protein>
    <recommendedName>
        <fullName evidence="4">Peptidase M12B domain-containing protein</fullName>
    </recommendedName>
</protein>
<reference evidence="5 6" key="1">
    <citation type="submission" date="2021-06" db="EMBL/GenBank/DDBJ databases">
        <authorList>
            <person name="Palmer J.M."/>
        </authorList>
    </citation>
    <scope>NUCLEOTIDE SEQUENCE [LARGE SCALE GENOMIC DNA]</scope>
    <source>
        <strain evidence="5 6">XC_2019</strain>
        <tissue evidence="5">Muscle</tissue>
    </source>
</reference>
<dbReference type="CDD" id="cd04269">
    <property type="entry name" value="ZnMc_adamalysin_II_like"/>
    <property type="match status" value="1"/>
</dbReference>
<dbReference type="EMBL" id="JAHRIN010004635">
    <property type="protein sequence ID" value="MEQ2192995.1"/>
    <property type="molecule type" value="Genomic_DNA"/>
</dbReference>